<evidence type="ECO:0000256" key="3">
    <source>
        <dbReference type="ARBA" id="ARBA00022737"/>
    </source>
</evidence>
<keyword evidence="5" id="KW-0539">Nucleus</keyword>
<dbReference type="SMART" id="SM00028">
    <property type="entry name" value="TPR"/>
    <property type="match status" value="3"/>
</dbReference>
<dbReference type="GO" id="GO:0071013">
    <property type="term" value="C:catalytic step 2 spliceosome"/>
    <property type="evidence" value="ECO:0007669"/>
    <property type="project" value="TreeGrafter"/>
</dbReference>
<evidence type="ECO:0000259" key="9">
    <source>
        <dbReference type="Pfam" id="PF06424"/>
    </source>
</evidence>
<keyword evidence="6" id="KW-0802">TPR repeat</keyword>
<evidence type="ECO:0000256" key="6">
    <source>
        <dbReference type="PROSITE-ProRule" id="PRU00339"/>
    </source>
</evidence>
<dbReference type="InterPro" id="IPR010491">
    <property type="entry name" value="PRP1_N"/>
</dbReference>
<keyword evidence="3" id="KW-0677">Repeat</keyword>
<dbReference type="GO" id="GO:0046540">
    <property type="term" value="C:U4/U6 x U5 tri-snRNP complex"/>
    <property type="evidence" value="ECO:0007669"/>
    <property type="project" value="EnsemblFungi"/>
</dbReference>
<comment type="subcellular location">
    <subcellularLocation>
        <location evidence="1">Nucleus</location>
    </subcellularLocation>
</comment>
<dbReference type="InterPro" id="IPR003107">
    <property type="entry name" value="HAT"/>
</dbReference>
<evidence type="ECO:0000256" key="4">
    <source>
        <dbReference type="ARBA" id="ARBA00023187"/>
    </source>
</evidence>
<protein>
    <recommendedName>
        <fullName evidence="9">PRP1 splicing factor N-terminal domain-containing protein</fullName>
    </recommendedName>
</protein>
<evidence type="ECO:0000256" key="1">
    <source>
        <dbReference type="ARBA" id="ARBA00004123"/>
    </source>
</evidence>
<feature type="compositionally biased region" description="Acidic residues" evidence="8">
    <location>
        <begin position="60"/>
        <end position="72"/>
    </location>
</feature>
<dbReference type="Pfam" id="PF13428">
    <property type="entry name" value="TPR_14"/>
    <property type="match status" value="2"/>
</dbReference>
<dbReference type="InterPro" id="IPR019734">
    <property type="entry name" value="TPR_rpt"/>
</dbReference>
<dbReference type="FunFam" id="1.25.40.10:FF:000384">
    <property type="entry name" value="Probable pre-mRNA splicing factor prp1"/>
    <property type="match status" value="1"/>
</dbReference>
<dbReference type="AlphaFoldDB" id="A0A197KGS0"/>
<name>A0A197KGS0_9FUNG</name>
<dbReference type="EMBL" id="KV442014">
    <property type="protein sequence ID" value="OAQ35564.1"/>
    <property type="molecule type" value="Genomic_DNA"/>
</dbReference>
<evidence type="ECO:0000256" key="5">
    <source>
        <dbReference type="ARBA" id="ARBA00023242"/>
    </source>
</evidence>
<feature type="repeat" description="TPR" evidence="6">
    <location>
        <begin position="672"/>
        <end position="705"/>
    </location>
</feature>
<accession>A0A197KGS0</accession>
<evidence type="ECO:0000256" key="2">
    <source>
        <dbReference type="ARBA" id="ARBA00022664"/>
    </source>
</evidence>
<dbReference type="PANTHER" id="PTHR11246:SF1">
    <property type="entry name" value="PRE-MRNA-PROCESSING FACTOR 6"/>
    <property type="match status" value="1"/>
</dbReference>
<keyword evidence="11" id="KW-1185">Reference proteome</keyword>
<dbReference type="Gene3D" id="1.25.40.10">
    <property type="entry name" value="Tetratricopeptide repeat domain"/>
    <property type="match status" value="5"/>
</dbReference>
<dbReference type="FunFam" id="1.25.40.10:FF:000256">
    <property type="entry name" value="Probable pre-mRNA splicing factor prp1"/>
    <property type="match status" value="1"/>
</dbReference>
<dbReference type="InterPro" id="IPR011990">
    <property type="entry name" value="TPR-like_helical_dom_sf"/>
</dbReference>
<sequence>MFGATKDFLGKPAPPGYIAGLGRGATGFTTRSDIGPAREGPTEADIAKLQEQARRKAAEDGDDDERFQDPDNETGLFNTAPYEADDEEADQIYDAIDAKLDERRKARREAREKEEEERINKERPRIQDQFADLKRGLNTVSMEEWENLPDVGNIAGKNRKKANLRDKFAPVPDSLLPRAQEEMATSLDAQPNGLATPAPSMTNFREIGEANKSVLGLRLDRMADSASGQTTIDPKGYLTGLNSVVVKSEAEIGDLKRARLLLKSVITTNPKHAPGWIAAARLEEHAGKLTDARQIIDKGCQECPKAEDIWLEAARLNNTDNAKKILANAVKQVPQSVKIWVQAAQLETVPKAKKTVIRRALDYVPNSIKLWKTAIELEDDPNNARILLARAVELVPLSVELWIALAKLETYQNAQKVLNKARENIPTSHEIWIAAFCLQEANGKPVERLVVGAVKTLSMKESALSRDQWLEEAEKCEKNGFINTCQAIVGATIAMGIEEADLKSTWMDDADGAIGRQSFGTARAIYAHALKTFPAKKSIWRRAALLEKAHGTRESLEELLVRAVKFCPHAEFLWLMGAKEKWIGGDVPGARVVLGAAFEANPNSEAIWLAAVKLEAENGEHGRAEKLLSQAREKADTMKVWMKSAVLERQLGKISEALQLLDQGLAKYPTADKLWMIRGQILTDRGDNQQARENYIKAVKFCPKSVPLWILYSRLEERAGLQTKARALLDRARLLNPKTPELWLESVRIELRGNNANFAKTQMAKALQECPSSGLLWSESVWLETRAQRKGKIVDALKKSENSVYVIVTAARLFWSDRQVEKARSWFLKAEKSDSDLGDAWAWHYKFEVEHGDEARKKELAMRCKAAEPRHGEYWQAVAKDLKNAGKPLDEILILVAASLPSNVVA</sequence>
<reference evidence="10 11" key="1">
    <citation type="submission" date="2016-05" db="EMBL/GenBank/DDBJ databases">
        <title>Genome sequencing reveals origins of a unique bacterial endosymbiosis in the earliest lineages of terrestrial Fungi.</title>
        <authorList>
            <consortium name="DOE Joint Genome Institute"/>
            <person name="Uehling J."/>
            <person name="Gryganskyi A."/>
            <person name="Hameed K."/>
            <person name="Tschaplinski T."/>
            <person name="Misztal P."/>
            <person name="Wu S."/>
            <person name="Desiro A."/>
            <person name="Vande Pol N."/>
            <person name="Du Z.-Y."/>
            <person name="Zienkiewicz A."/>
            <person name="Zienkiewicz K."/>
            <person name="Morin E."/>
            <person name="Tisserant E."/>
            <person name="Splivallo R."/>
            <person name="Hainaut M."/>
            <person name="Henrissat B."/>
            <person name="Ohm R."/>
            <person name="Kuo A."/>
            <person name="Yan J."/>
            <person name="Lipzen A."/>
            <person name="Nolan M."/>
            <person name="Labutti K."/>
            <person name="Barry K."/>
            <person name="Goldstein A."/>
            <person name="Labbe J."/>
            <person name="Schadt C."/>
            <person name="Tuskan G."/>
            <person name="Grigoriev I."/>
            <person name="Martin F."/>
            <person name="Vilgalys R."/>
            <person name="Bonito G."/>
        </authorList>
    </citation>
    <scope>NUCLEOTIDE SEQUENCE [LARGE SCALE GENOMIC DNA]</scope>
    <source>
        <strain evidence="10 11">AG-77</strain>
    </source>
</reference>
<evidence type="ECO:0000313" key="11">
    <source>
        <dbReference type="Proteomes" id="UP000078512"/>
    </source>
</evidence>
<keyword evidence="2" id="KW-0507">mRNA processing</keyword>
<evidence type="ECO:0000256" key="7">
    <source>
        <dbReference type="SAM" id="Coils"/>
    </source>
</evidence>
<evidence type="ECO:0000313" key="10">
    <source>
        <dbReference type="EMBL" id="OAQ35564.1"/>
    </source>
</evidence>
<dbReference type="SMART" id="SM00386">
    <property type="entry name" value="HAT"/>
    <property type="match status" value="10"/>
</dbReference>
<feature type="compositionally biased region" description="Basic and acidic residues" evidence="8">
    <location>
        <begin position="45"/>
        <end position="59"/>
    </location>
</feature>
<dbReference type="Pfam" id="PF06424">
    <property type="entry name" value="PRP1_N"/>
    <property type="match status" value="1"/>
</dbReference>
<keyword evidence="4" id="KW-0508">mRNA splicing</keyword>
<dbReference type="Pfam" id="PF13432">
    <property type="entry name" value="TPR_16"/>
    <property type="match status" value="1"/>
</dbReference>
<dbReference type="Proteomes" id="UP000078512">
    <property type="component" value="Unassembled WGS sequence"/>
</dbReference>
<keyword evidence="7" id="KW-0175">Coiled coil</keyword>
<dbReference type="OrthoDB" id="440128at2759"/>
<dbReference type="PROSITE" id="PS50005">
    <property type="entry name" value="TPR"/>
    <property type="match status" value="1"/>
</dbReference>
<dbReference type="InterPro" id="IPR045075">
    <property type="entry name" value="Syf1-like"/>
</dbReference>
<feature type="region of interest" description="Disordered" evidence="8">
    <location>
        <begin position="1"/>
        <end position="89"/>
    </location>
</feature>
<dbReference type="GO" id="GO:0000244">
    <property type="term" value="P:spliceosomal tri-snRNP complex assembly"/>
    <property type="evidence" value="ECO:0007669"/>
    <property type="project" value="TreeGrafter"/>
</dbReference>
<dbReference type="SUPFAM" id="SSF48452">
    <property type="entry name" value="TPR-like"/>
    <property type="match status" value="3"/>
</dbReference>
<dbReference type="PANTHER" id="PTHR11246">
    <property type="entry name" value="PRE-MRNA SPLICING FACTOR"/>
    <property type="match status" value="1"/>
</dbReference>
<dbReference type="STRING" id="1314771.A0A197KGS0"/>
<feature type="domain" description="PRP1 splicing factor N-terminal" evidence="9">
    <location>
        <begin position="13"/>
        <end position="157"/>
    </location>
</feature>
<organism evidence="10 11">
    <name type="scientific">Linnemannia elongata AG-77</name>
    <dbReference type="NCBI Taxonomy" id="1314771"/>
    <lineage>
        <taxon>Eukaryota</taxon>
        <taxon>Fungi</taxon>
        <taxon>Fungi incertae sedis</taxon>
        <taxon>Mucoromycota</taxon>
        <taxon>Mortierellomycotina</taxon>
        <taxon>Mortierellomycetes</taxon>
        <taxon>Mortierellales</taxon>
        <taxon>Mortierellaceae</taxon>
        <taxon>Linnemannia</taxon>
    </lineage>
</organism>
<dbReference type="GO" id="GO:0045292">
    <property type="term" value="P:mRNA cis splicing, via spliceosome"/>
    <property type="evidence" value="ECO:0007669"/>
    <property type="project" value="EnsemblFungi"/>
</dbReference>
<evidence type="ECO:0000256" key="8">
    <source>
        <dbReference type="SAM" id="MobiDB-lite"/>
    </source>
</evidence>
<feature type="coiled-coil region" evidence="7">
    <location>
        <begin position="96"/>
        <end position="123"/>
    </location>
</feature>
<proteinExistence type="predicted"/>
<gene>
    <name evidence="10" type="ORF">K457DRAFT_151557</name>
</gene>